<evidence type="ECO:0000313" key="1">
    <source>
        <dbReference type="Proteomes" id="UP000813463"/>
    </source>
</evidence>
<evidence type="ECO:0008006" key="3">
    <source>
        <dbReference type="Google" id="ProtNLM"/>
    </source>
</evidence>
<dbReference type="RefSeq" id="XP_021835348.1">
    <property type="nucleotide sequence ID" value="XM_021979656.2"/>
</dbReference>
<keyword evidence="1" id="KW-1185">Reference proteome</keyword>
<sequence>MALASTKEASLRRLGELLDEQQEPFVLEIYLLERGYGIRKSMELQGGCCSSTINKNFEDSPMKQLLKKSWSYHIGANPVSRKRALQFSSMAKTLVSKLVRRKSRRKEEVVESAGRCSAVSDSTTLSNNTWSESDKDGEIISMSTPAKHKNTCVESTPDSVMNEWKLVQENKQYSPDSVLDLLQSIPVYKVRQSHEGIPRLQRKVSEDAIVSASLWELLVQLREKPKKEGAEYMNTKKALHRSRQLMFDCVREAVENGKQQKRSSHREKGLKMGPDEIGKFICRNLKEWGKLSADETNIKQVLTMDLLSDEWKREIVADIGNGIIDDITEQIIRDMIDP</sequence>
<evidence type="ECO:0000313" key="2">
    <source>
        <dbReference type="RefSeq" id="XP_021835348.1"/>
    </source>
</evidence>
<dbReference type="PANTHER" id="PTHR37613">
    <property type="entry name" value="DUF4378 DOMAIN PROTEIN"/>
    <property type="match status" value="1"/>
</dbReference>
<reference evidence="2" key="2">
    <citation type="submission" date="2025-08" db="UniProtKB">
        <authorList>
            <consortium name="RefSeq"/>
        </authorList>
    </citation>
    <scope>IDENTIFICATION</scope>
    <source>
        <tissue evidence="2">Leaf</tissue>
    </source>
</reference>
<dbReference type="Proteomes" id="UP000813463">
    <property type="component" value="Chromosome 4"/>
</dbReference>
<accession>A0A9R0HR24</accession>
<dbReference type="GeneID" id="110775056"/>
<organism evidence="1 2">
    <name type="scientific">Spinacia oleracea</name>
    <name type="common">Spinach</name>
    <dbReference type="NCBI Taxonomy" id="3562"/>
    <lineage>
        <taxon>Eukaryota</taxon>
        <taxon>Viridiplantae</taxon>
        <taxon>Streptophyta</taxon>
        <taxon>Embryophyta</taxon>
        <taxon>Tracheophyta</taxon>
        <taxon>Spermatophyta</taxon>
        <taxon>Magnoliopsida</taxon>
        <taxon>eudicotyledons</taxon>
        <taxon>Gunneridae</taxon>
        <taxon>Pentapetalae</taxon>
        <taxon>Caryophyllales</taxon>
        <taxon>Chenopodiaceae</taxon>
        <taxon>Chenopodioideae</taxon>
        <taxon>Anserineae</taxon>
        <taxon>Spinacia</taxon>
    </lineage>
</organism>
<dbReference type="KEGG" id="soe:110775056"/>
<dbReference type="OrthoDB" id="691329at2759"/>
<dbReference type="PANTHER" id="PTHR37613:SF4">
    <property type="entry name" value="DUF4378 DOMAIN-CONTAINING PROTEIN"/>
    <property type="match status" value="1"/>
</dbReference>
<name>A0A9R0HR24_SPIOL</name>
<gene>
    <name evidence="2" type="primary">LOC110775056</name>
</gene>
<dbReference type="AlphaFoldDB" id="A0A9R0HR24"/>
<reference evidence="1" key="1">
    <citation type="journal article" date="2021" name="Nat. Commun.">
        <title>Genomic analyses provide insights into spinach domestication and the genetic basis of agronomic traits.</title>
        <authorList>
            <person name="Cai X."/>
            <person name="Sun X."/>
            <person name="Xu C."/>
            <person name="Sun H."/>
            <person name="Wang X."/>
            <person name="Ge C."/>
            <person name="Zhang Z."/>
            <person name="Wang Q."/>
            <person name="Fei Z."/>
            <person name="Jiao C."/>
            <person name="Wang Q."/>
        </authorList>
    </citation>
    <scope>NUCLEOTIDE SEQUENCE [LARGE SCALE GENOMIC DNA]</scope>
    <source>
        <strain evidence="1">cv. Varoflay</strain>
    </source>
</reference>
<protein>
    <recommendedName>
        <fullName evidence="3">DUF4378 domain-containing protein</fullName>
    </recommendedName>
</protein>
<proteinExistence type="predicted"/>